<dbReference type="Pfam" id="PF00078">
    <property type="entry name" value="RVT_1"/>
    <property type="match status" value="1"/>
</dbReference>
<evidence type="ECO:0000313" key="3">
    <source>
        <dbReference type="EMBL" id="UQA91579.1"/>
    </source>
</evidence>
<dbReference type="InterPro" id="IPR051083">
    <property type="entry name" value="GrpII_Intron_Splice-Mob/Def"/>
</dbReference>
<reference evidence="4" key="1">
    <citation type="submission" date="2021-10" db="EMBL/GenBank/DDBJ databases">
        <title>Streptomyces nigrumlapis sp.nov.,an antimicrobial producing actinobacterium isolated from Black Gobi rocks.</title>
        <authorList>
            <person name="Wen Y."/>
            <person name="Zhang W."/>
            <person name="Liu X.G."/>
        </authorList>
    </citation>
    <scope>NUCLEOTIDE SEQUENCE</scope>
    <source>
        <strain evidence="4">ST13-2-2</strain>
    </source>
</reference>
<sequence length="607" mass="71182">MQRAEALMEIIHERGKRGFPLERLYRHLFNPELYLRAYGKIYRNDGSMTPGSNQETVDGMSLKKIQTIIDALRHERYRWTPVRRVYIEKKGTPGKRRPLGLPSWSDKLLQEVIRSLLEAYYEPQFSDRSHGFRPGKGCHTALAEVSESWGGVTWFVEGDISQCFDRLDHGVLRSILAEDIHDNRFLRLIDGLFQAGYLEEWRYHETLSGAPQGGVLSPLLSNIYLDRLDKYVETTLLPVFNRGARRKPYLPYMRIHKAAWKLEKRGRREEARQLRHQLQRLPSRDPNDSGFRRLHYVRYADDWLLGFSGTRQEAENIKGLIGRFLRNHLKLELSDRKTLITHGRTRAARFLGYEIVVHHNDAKRNRHGHRSINGQIGLKVPMDVVRAKRKPYMRRGKPAAKLERVHDSNFQIVARYQAEFRGIAEYYQLAYNRHRLGSLRYVMERSLGKTLGHKNKLSVNKIWNRFRATWQTPGGPRRGLQVTVERAGKRPLVARWGGVPLARRTTRVILRDELPAVWRQRPAELIDRLMSSRCELCRAHTDVEVHHIRRLEDLPTRDQAEQPEWAQRMASRRRKTLVVCRDCHGEIHNGRTDRQGSRNWALESRVR</sequence>
<dbReference type="PANTHER" id="PTHR34047:SF8">
    <property type="entry name" value="PROTEIN YKFC"/>
    <property type="match status" value="1"/>
</dbReference>
<keyword evidence="5" id="KW-1185">Reference proteome</keyword>
<dbReference type="InterPro" id="IPR049030">
    <property type="entry name" value="AI2M-like_HNH"/>
</dbReference>
<dbReference type="Proteomes" id="UP000830115">
    <property type="component" value="Chromosome"/>
</dbReference>
<dbReference type="SUPFAM" id="SSF56672">
    <property type="entry name" value="DNA/RNA polymerases"/>
    <property type="match status" value="1"/>
</dbReference>
<dbReference type="Pfam" id="PF01348">
    <property type="entry name" value="Intron_maturas2"/>
    <property type="match status" value="1"/>
</dbReference>
<dbReference type="PROSITE" id="PS50878">
    <property type="entry name" value="RT_POL"/>
    <property type="match status" value="1"/>
</dbReference>
<evidence type="ECO:0000313" key="5">
    <source>
        <dbReference type="Proteomes" id="UP000830115"/>
    </source>
</evidence>
<evidence type="ECO:0000259" key="1">
    <source>
        <dbReference type="PROSITE" id="PS50878"/>
    </source>
</evidence>
<evidence type="ECO:0000313" key="2">
    <source>
        <dbReference type="EMBL" id="UQA90679.1"/>
    </source>
</evidence>
<dbReference type="InterPro" id="IPR000477">
    <property type="entry name" value="RT_dom"/>
</dbReference>
<dbReference type="EMBL" id="CP086322">
    <property type="protein sequence ID" value="UQA91579.1"/>
    <property type="molecule type" value="Genomic_DNA"/>
</dbReference>
<dbReference type="EMBL" id="CP086322">
    <property type="protein sequence ID" value="UQA90679.1"/>
    <property type="molecule type" value="Genomic_DNA"/>
</dbReference>
<gene>
    <name evidence="2" type="ORF">K9S39_01135</name>
    <name evidence="3" type="ORF">K9S39_06640</name>
    <name evidence="4" type="ORF">K9S39_39110</name>
</gene>
<feature type="domain" description="Reverse transcriptase" evidence="1">
    <location>
        <begin position="68"/>
        <end position="355"/>
    </location>
</feature>
<name>A0ABY4MH11_9ACTN</name>
<accession>A0ABY4MH11</accession>
<protein>
    <submittedName>
        <fullName evidence="4">Maturase</fullName>
    </submittedName>
</protein>
<organism evidence="4 5">
    <name type="scientific">Streptomyces halobius</name>
    <dbReference type="NCBI Taxonomy" id="2879846"/>
    <lineage>
        <taxon>Bacteria</taxon>
        <taxon>Bacillati</taxon>
        <taxon>Actinomycetota</taxon>
        <taxon>Actinomycetes</taxon>
        <taxon>Kitasatosporales</taxon>
        <taxon>Streptomycetaceae</taxon>
        <taxon>Streptomyces</taxon>
    </lineage>
</organism>
<dbReference type="InterPro" id="IPR043502">
    <property type="entry name" value="DNA/RNA_pol_sf"/>
</dbReference>
<dbReference type="RefSeq" id="WP_248861435.1">
    <property type="nucleotide sequence ID" value="NZ_CP086322.1"/>
</dbReference>
<evidence type="ECO:0000313" key="4">
    <source>
        <dbReference type="EMBL" id="UQA97085.1"/>
    </source>
</evidence>
<dbReference type="EMBL" id="CP086322">
    <property type="protein sequence ID" value="UQA97085.1"/>
    <property type="molecule type" value="Genomic_DNA"/>
</dbReference>
<dbReference type="PANTHER" id="PTHR34047">
    <property type="entry name" value="NUCLEAR INTRON MATURASE 1, MITOCHONDRIAL-RELATED"/>
    <property type="match status" value="1"/>
</dbReference>
<dbReference type="Pfam" id="PF21368">
    <property type="entry name" value="AI2M-like_HNH"/>
    <property type="match status" value="1"/>
</dbReference>
<proteinExistence type="predicted"/>
<dbReference type="InterPro" id="IPR024937">
    <property type="entry name" value="Domain_X"/>
</dbReference>
<dbReference type="CDD" id="cd01651">
    <property type="entry name" value="RT_G2_intron"/>
    <property type="match status" value="1"/>
</dbReference>